<accession>A0ABU2LT86</accession>
<evidence type="ECO:0000256" key="3">
    <source>
        <dbReference type="ARBA" id="ARBA00022839"/>
    </source>
</evidence>
<dbReference type="InterPro" id="IPR013520">
    <property type="entry name" value="Ribonucl_H"/>
</dbReference>
<name>A0ABU2LT86_9ACTN</name>
<comment type="caution">
    <text evidence="5">The sequence shown here is derived from an EMBL/GenBank/DDBJ whole genome shotgun (WGS) entry which is preliminary data.</text>
</comment>
<dbReference type="SUPFAM" id="SSF53098">
    <property type="entry name" value="Ribonuclease H-like"/>
    <property type="match status" value="1"/>
</dbReference>
<dbReference type="RefSeq" id="WP_311600989.1">
    <property type="nucleotide sequence ID" value="NZ_JAVREM010000029.1"/>
</dbReference>
<keyword evidence="6" id="KW-1185">Reference proteome</keyword>
<dbReference type="GO" id="GO:0004527">
    <property type="term" value="F:exonuclease activity"/>
    <property type="evidence" value="ECO:0007669"/>
    <property type="project" value="UniProtKB-KW"/>
</dbReference>
<organism evidence="5 6">
    <name type="scientific">Streptomyces millisiae</name>
    <dbReference type="NCBI Taxonomy" id="3075542"/>
    <lineage>
        <taxon>Bacteria</taxon>
        <taxon>Bacillati</taxon>
        <taxon>Actinomycetota</taxon>
        <taxon>Actinomycetes</taxon>
        <taxon>Kitasatosporales</taxon>
        <taxon>Streptomycetaceae</taxon>
        <taxon>Streptomyces</taxon>
    </lineage>
</organism>
<dbReference type="InterPro" id="IPR036397">
    <property type="entry name" value="RNaseH_sf"/>
</dbReference>
<dbReference type="CDD" id="cd06133">
    <property type="entry name" value="ERI-1_3'hExo_like"/>
    <property type="match status" value="1"/>
</dbReference>
<dbReference type="Gene3D" id="3.30.420.10">
    <property type="entry name" value="Ribonuclease H-like superfamily/Ribonuclease H"/>
    <property type="match status" value="1"/>
</dbReference>
<feature type="domain" description="Exonuclease" evidence="4">
    <location>
        <begin position="7"/>
        <end position="184"/>
    </location>
</feature>
<evidence type="ECO:0000256" key="2">
    <source>
        <dbReference type="ARBA" id="ARBA00022801"/>
    </source>
</evidence>
<protein>
    <submittedName>
        <fullName evidence="5">3'-5' exonuclease</fullName>
        <ecNumber evidence="5">3.1.-.-</ecNumber>
    </submittedName>
</protein>
<dbReference type="SMART" id="SM00479">
    <property type="entry name" value="EXOIII"/>
    <property type="match status" value="1"/>
</dbReference>
<evidence type="ECO:0000259" key="4">
    <source>
        <dbReference type="SMART" id="SM00479"/>
    </source>
</evidence>
<dbReference type="EMBL" id="JAVREM010000029">
    <property type="protein sequence ID" value="MDT0320809.1"/>
    <property type="molecule type" value="Genomic_DNA"/>
</dbReference>
<dbReference type="PANTHER" id="PTHR23044">
    <property type="entry name" value="3'-5' EXONUCLEASE ERI1-RELATED"/>
    <property type="match status" value="1"/>
</dbReference>
<proteinExistence type="predicted"/>
<dbReference type="InterPro" id="IPR047201">
    <property type="entry name" value="ERI-1_3'hExo-like"/>
</dbReference>
<gene>
    <name evidence="5" type="ORF">RNC47_20985</name>
</gene>
<keyword evidence="3 5" id="KW-0269">Exonuclease</keyword>
<dbReference type="InterPro" id="IPR051274">
    <property type="entry name" value="3-5_Exoribonuclease"/>
</dbReference>
<reference evidence="6" key="1">
    <citation type="submission" date="2023-07" db="EMBL/GenBank/DDBJ databases">
        <title>30 novel species of actinomycetes from the DSMZ collection.</title>
        <authorList>
            <person name="Nouioui I."/>
        </authorList>
    </citation>
    <scope>NUCLEOTIDE SEQUENCE [LARGE SCALE GENOMIC DNA]</scope>
    <source>
        <strain evidence="6">DSM 44918</strain>
    </source>
</reference>
<keyword evidence="1" id="KW-0540">Nuclease</keyword>
<evidence type="ECO:0000313" key="5">
    <source>
        <dbReference type="EMBL" id="MDT0320809.1"/>
    </source>
</evidence>
<dbReference type="Proteomes" id="UP001183420">
    <property type="component" value="Unassembled WGS sequence"/>
</dbReference>
<evidence type="ECO:0000313" key="6">
    <source>
        <dbReference type="Proteomes" id="UP001183420"/>
    </source>
</evidence>
<sequence>MGATGELLNVVDVEATCWTGQPPPGQVSEIIEIGLTVVDLAAGERLDRHRVVVRPARSRVSAFCTELTGLTQAEVDRGVSFAEACRLLAVEHRAGPRPWASWGDYDRRQFTRQCQATGVPYPFGRRHTNAKLAFTEGYGLRKRPGMDRALEIAGLPLEGRHHRGEDDAWNIAALVLDLVGRGAWPAS</sequence>
<keyword evidence="2 5" id="KW-0378">Hydrolase</keyword>
<dbReference type="Pfam" id="PF00929">
    <property type="entry name" value="RNase_T"/>
    <property type="match status" value="1"/>
</dbReference>
<evidence type="ECO:0000256" key="1">
    <source>
        <dbReference type="ARBA" id="ARBA00022722"/>
    </source>
</evidence>
<dbReference type="InterPro" id="IPR012337">
    <property type="entry name" value="RNaseH-like_sf"/>
</dbReference>
<dbReference type="EC" id="3.1.-.-" evidence="5"/>
<dbReference type="PANTHER" id="PTHR23044:SF61">
    <property type="entry name" value="3'-5' EXORIBONUCLEASE 1-RELATED"/>
    <property type="match status" value="1"/>
</dbReference>